<dbReference type="AlphaFoldDB" id="D6PJH2"/>
<name>D6PJH2_9ZZZZ</name>
<sequence>MANVNFTSSTLGNGLVTPAQSKVTLESAYLDIRNSGWAQQYLPDLYESEIERYGDRSISGFLGMVGAEMPMSSDQVIWSEQGRLHLAYQATVNVATGAISAPKDIDNTGGSSIAMSVRVGQTVVCQVTDGSNVVVLKGQITVAAADGATCTIKPYGVNNFGDHASIAATGSKVIKFFVYGSDFKKGTSGLGGGVEAEFKSFKNKPMIIKDEFMINGSDAAAIGWVEVSGEAGQSGYLWYLKSSGDTEKDLMIT</sequence>
<protein>
    <submittedName>
        <fullName evidence="1">Uncharacterized protein</fullName>
    </submittedName>
</protein>
<organism evidence="1">
    <name type="scientific">uncultured organism MedDCM-OCT-S12-C74</name>
    <dbReference type="NCBI Taxonomy" id="743667"/>
    <lineage>
        <taxon>unclassified sequences</taxon>
        <taxon>environmental samples</taxon>
    </lineage>
</organism>
<proteinExistence type="predicted"/>
<evidence type="ECO:0000313" key="1">
    <source>
        <dbReference type="EMBL" id="ADD95873.1"/>
    </source>
</evidence>
<dbReference type="EMBL" id="GU943107">
    <property type="protein sequence ID" value="ADD95873.1"/>
    <property type="molecule type" value="Genomic_DNA"/>
</dbReference>
<reference evidence="1" key="1">
    <citation type="journal article" date="2010" name="ISME J.">
        <title>Metagenome of the Mediterranean deep chlorophyll maximum studied by direct and fosmid library 454 pyrosequencing.</title>
        <authorList>
            <person name="Ghai R."/>
            <person name="Martin-Cuadrado A.B."/>
            <person name="Molto A.G."/>
            <person name="Heredia I.G."/>
            <person name="Cabrera R."/>
            <person name="Martin J."/>
            <person name="Verdu M."/>
            <person name="Deschamps P."/>
            <person name="Moreira D."/>
            <person name="Lopez-Garcia P."/>
            <person name="Mira A."/>
            <person name="Rodriguez-Valera F."/>
        </authorList>
    </citation>
    <scope>NUCLEOTIDE SEQUENCE</scope>
</reference>
<accession>D6PJH2</accession>